<comment type="caution">
    <text evidence="1">The sequence shown here is derived from an EMBL/GenBank/DDBJ whole genome shotgun (WGS) entry which is preliminary data.</text>
</comment>
<dbReference type="RefSeq" id="WP_314511193.1">
    <property type="nucleotide sequence ID" value="NZ_JASJOU010000004.1"/>
</dbReference>
<evidence type="ECO:0000313" key="2">
    <source>
        <dbReference type="Proteomes" id="UP001232063"/>
    </source>
</evidence>
<protein>
    <recommendedName>
        <fullName evidence="3">LamG-like jellyroll fold domain-containing protein</fullName>
    </recommendedName>
</protein>
<proteinExistence type="predicted"/>
<dbReference type="PROSITE" id="PS51257">
    <property type="entry name" value="PROKAR_LIPOPROTEIN"/>
    <property type="match status" value="1"/>
</dbReference>
<keyword evidence="2" id="KW-1185">Reference proteome</keyword>
<name>A0AAE3UDB1_9BACT</name>
<organism evidence="1 2">
    <name type="scientific">Xanthocytophaga agilis</name>
    <dbReference type="NCBI Taxonomy" id="3048010"/>
    <lineage>
        <taxon>Bacteria</taxon>
        <taxon>Pseudomonadati</taxon>
        <taxon>Bacteroidota</taxon>
        <taxon>Cytophagia</taxon>
        <taxon>Cytophagales</taxon>
        <taxon>Rhodocytophagaceae</taxon>
        <taxon>Xanthocytophaga</taxon>
    </lineage>
</organism>
<accession>A0AAE3UDB1</accession>
<reference evidence="1" key="1">
    <citation type="submission" date="2023-05" db="EMBL/GenBank/DDBJ databases">
        <authorList>
            <person name="Zhang X."/>
        </authorList>
    </citation>
    <scope>NUCLEOTIDE SEQUENCE</scope>
    <source>
        <strain evidence="1">BD1B2-1</strain>
    </source>
</reference>
<dbReference type="AlphaFoldDB" id="A0AAE3UDB1"/>
<evidence type="ECO:0000313" key="1">
    <source>
        <dbReference type="EMBL" id="MDJ1501643.1"/>
    </source>
</evidence>
<dbReference type="InterPro" id="IPR013320">
    <property type="entry name" value="ConA-like_dom_sf"/>
</dbReference>
<dbReference type="EMBL" id="JASJOU010000004">
    <property type="protein sequence ID" value="MDJ1501643.1"/>
    <property type="molecule type" value="Genomic_DNA"/>
</dbReference>
<dbReference type="SUPFAM" id="SSF49899">
    <property type="entry name" value="Concanavalin A-like lectins/glucanases"/>
    <property type="match status" value="1"/>
</dbReference>
<dbReference type="Pfam" id="PF13385">
    <property type="entry name" value="Laminin_G_3"/>
    <property type="match status" value="1"/>
</dbReference>
<dbReference type="GO" id="GO:0005975">
    <property type="term" value="P:carbohydrate metabolic process"/>
    <property type="evidence" value="ECO:0007669"/>
    <property type="project" value="UniProtKB-ARBA"/>
</dbReference>
<dbReference type="Proteomes" id="UP001232063">
    <property type="component" value="Unassembled WGS sequence"/>
</dbReference>
<evidence type="ECO:0008006" key="3">
    <source>
        <dbReference type="Google" id="ProtNLM"/>
    </source>
</evidence>
<dbReference type="Gene3D" id="2.60.120.200">
    <property type="match status" value="1"/>
</dbReference>
<sequence>MKKQRITYAIAAFALASALLVTSCKDDEKKLPDIGGYGSADEVGASNLLAHWSFDGNSTEQKSGTAPAKTENATFSTGVKGQAVSLANGYLLYPTLTALSSANAIPSVTVSAWINTDVNGSTASSVFALTQATSAQTDWNQGPINMYLETGRPTSTKDTLALHSAFHTYSGGNYNVGGDNINDYGTRGTDFQTVIGANKWVHYVMVYDGAASTIDLYANGVVVSNKNFRVRDNGGAPIGNLTLSTPTQVLIGGWPNTVTGYTNSSAQSWQGLYTGQIDEVRVYSKALSATDIGSLYQLELAGR</sequence>
<dbReference type="GO" id="GO:0004553">
    <property type="term" value="F:hydrolase activity, hydrolyzing O-glycosyl compounds"/>
    <property type="evidence" value="ECO:0007669"/>
    <property type="project" value="UniProtKB-ARBA"/>
</dbReference>
<gene>
    <name evidence="1" type="ORF">QNI22_13340</name>
</gene>